<dbReference type="Proteomes" id="UP001500506">
    <property type="component" value="Unassembled WGS sequence"/>
</dbReference>
<protein>
    <recommendedName>
        <fullName evidence="4">D-isomer specific 2-hydroxyacid dehydrogenase NAD-binding domain-containing protein</fullName>
    </recommendedName>
</protein>
<organism evidence="5 6">
    <name type="scientific">Agromyces humatus</name>
    <dbReference type="NCBI Taxonomy" id="279573"/>
    <lineage>
        <taxon>Bacteria</taxon>
        <taxon>Bacillati</taxon>
        <taxon>Actinomycetota</taxon>
        <taxon>Actinomycetes</taxon>
        <taxon>Micrococcales</taxon>
        <taxon>Microbacteriaceae</taxon>
        <taxon>Agromyces</taxon>
    </lineage>
</organism>
<dbReference type="PANTHER" id="PTHR10996">
    <property type="entry name" value="2-HYDROXYACID DEHYDROGENASE-RELATED"/>
    <property type="match status" value="1"/>
</dbReference>
<dbReference type="InterPro" id="IPR006140">
    <property type="entry name" value="D-isomer_DH_NAD-bd"/>
</dbReference>
<accession>A0ABP4WK62</accession>
<keyword evidence="6" id="KW-1185">Reference proteome</keyword>
<dbReference type="CDD" id="cd12159">
    <property type="entry name" value="2-Hacid_dh_2"/>
    <property type="match status" value="1"/>
</dbReference>
<feature type="compositionally biased region" description="Low complexity" evidence="3">
    <location>
        <begin position="16"/>
        <end position="27"/>
    </location>
</feature>
<evidence type="ECO:0000313" key="5">
    <source>
        <dbReference type="EMBL" id="GAA1756485.1"/>
    </source>
</evidence>
<keyword evidence="2" id="KW-0520">NAD</keyword>
<evidence type="ECO:0000256" key="2">
    <source>
        <dbReference type="ARBA" id="ARBA00023027"/>
    </source>
</evidence>
<dbReference type="InterPro" id="IPR050223">
    <property type="entry name" value="D-isomer_2-hydroxyacid_DH"/>
</dbReference>
<gene>
    <name evidence="5" type="ORF">GCM10009747_13740</name>
</gene>
<evidence type="ECO:0000313" key="6">
    <source>
        <dbReference type="Proteomes" id="UP001500506"/>
    </source>
</evidence>
<dbReference type="InterPro" id="IPR036291">
    <property type="entry name" value="NAD(P)-bd_dom_sf"/>
</dbReference>
<keyword evidence="1" id="KW-0560">Oxidoreductase</keyword>
<name>A0ABP4WK62_9MICO</name>
<feature type="domain" description="D-isomer specific 2-hydroxyacid dehydrogenase NAD-binding" evidence="4">
    <location>
        <begin position="138"/>
        <end position="301"/>
    </location>
</feature>
<dbReference type="Gene3D" id="3.40.50.720">
    <property type="entry name" value="NAD(P)-binding Rossmann-like Domain"/>
    <property type="match status" value="2"/>
</dbReference>
<dbReference type="PROSITE" id="PS00671">
    <property type="entry name" value="D_2_HYDROXYACID_DH_3"/>
    <property type="match status" value="1"/>
</dbReference>
<proteinExistence type="predicted"/>
<dbReference type="InterPro" id="IPR029753">
    <property type="entry name" value="D-isomer_DH_CS"/>
</dbReference>
<dbReference type="Pfam" id="PF02826">
    <property type="entry name" value="2-Hacid_dh_C"/>
    <property type="match status" value="1"/>
</dbReference>
<feature type="region of interest" description="Disordered" evidence="3">
    <location>
        <begin position="1"/>
        <end position="27"/>
    </location>
</feature>
<reference evidence="6" key="1">
    <citation type="journal article" date="2019" name="Int. J. Syst. Evol. Microbiol.">
        <title>The Global Catalogue of Microorganisms (GCM) 10K type strain sequencing project: providing services to taxonomists for standard genome sequencing and annotation.</title>
        <authorList>
            <consortium name="The Broad Institute Genomics Platform"/>
            <consortium name="The Broad Institute Genome Sequencing Center for Infectious Disease"/>
            <person name="Wu L."/>
            <person name="Ma J."/>
        </authorList>
    </citation>
    <scope>NUCLEOTIDE SEQUENCE [LARGE SCALE GENOMIC DNA]</scope>
    <source>
        <strain evidence="6">JCM 14319</strain>
    </source>
</reference>
<evidence type="ECO:0000259" key="4">
    <source>
        <dbReference type="Pfam" id="PF02826"/>
    </source>
</evidence>
<dbReference type="EMBL" id="BAAANH010000002">
    <property type="protein sequence ID" value="GAA1756485.1"/>
    <property type="molecule type" value="Genomic_DNA"/>
</dbReference>
<evidence type="ECO:0000256" key="3">
    <source>
        <dbReference type="SAM" id="MobiDB-lite"/>
    </source>
</evidence>
<sequence>MTNDPGSAPHARHRAVAGAPGVARPPGAQVEPGPIAILPSPDPVVADAVLRGGGTVAPLSPATRGVVWVASSGADDLAAALDANPSVGWVQLPWAGVDAFSSVLQAFHEDGRVWTSAKGAYAQPVAEHALTLALGLMRALPRRIRATSWQADEVGRSLYGARVVIVGAGGVALELLRLLMPFDVDATIVRRQHAAVSGAARTLPSTRLAEALYGAEVVFVAAALTHASHRLIGRAELATLAPGAILVNVARGALVDTDAVLEALESGRLGGAGLDVTDPEPLPAGHPLWSAPDCIITPHVADTDEMTAPLFAERVAFNVRAFHGEGDFVGRIDPSVGY</sequence>
<evidence type="ECO:0000256" key="1">
    <source>
        <dbReference type="ARBA" id="ARBA00023002"/>
    </source>
</evidence>
<dbReference type="SUPFAM" id="SSF51735">
    <property type="entry name" value="NAD(P)-binding Rossmann-fold domains"/>
    <property type="match status" value="1"/>
</dbReference>
<dbReference type="PANTHER" id="PTHR10996:SF178">
    <property type="entry name" value="2-HYDROXYACID DEHYDROGENASE YGL185C-RELATED"/>
    <property type="match status" value="1"/>
</dbReference>
<comment type="caution">
    <text evidence="5">The sequence shown here is derived from an EMBL/GenBank/DDBJ whole genome shotgun (WGS) entry which is preliminary data.</text>
</comment>